<proteinExistence type="predicted"/>
<dbReference type="OrthoDB" id="118898at2759"/>
<sequence length="134" mass="15542">MLYDWQTPETAFTFLKLNNGDNPLAKPELKEWIKYMNAFNDRIIGNPTVTKTTLIDMLMKNYDDQALYTIIATAKQSADSNMMAKYIESELISNWLVSGRPLAFISKTLGKTREEKSHVQKLYLKKIKKLEKDM</sequence>
<comment type="caution">
    <text evidence="1">The sequence shown here is derived from an EMBL/GenBank/DDBJ whole genome shotgun (WGS) entry which is preliminary data.</text>
</comment>
<accession>A0A225UIA1</accession>
<reference evidence="2" key="1">
    <citation type="submission" date="2017-03" db="EMBL/GenBank/DDBJ databases">
        <title>Phytopthora megakarya and P. palmivora, two closely related causual agents of cacao black pod achieved similar genome size and gene model numbers by different mechanisms.</title>
        <authorList>
            <person name="Ali S."/>
            <person name="Shao J."/>
            <person name="Larry D.J."/>
            <person name="Kronmiller B."/>
            <person name="Shen D."/>
            <person name="Strem M.D."/>
            <person name="Melnick R.L."/>
            <person name="Guiltinan M.J."/>
            <person name="Tyler B.M."/>
            <person name="Meinhardt L.W."/>
            <person name="Bailey B.A."/>
        </authorList>
    </citation>
    <scope>NUCLEOTIDE SEQUENCE [LARGE SCALE GENOMIC DNA]</scope>
    <source>
        <strain evidence="2">zdho120</strain>
    </source>
</reference>
<gene>
    <name evidence="1" type="ORF">PHMEG_00038135</name>
</gene>
<evidence type="ECO:0008006" key="3">
    <source>
        <dbReference type="Google" id="ProtNLM"/>
    </source>
</evidence>
<evidence type="ECO:0000313" key="2">
    <source>
        <dbReference type="Proteomes" id="UP000198211"/>
    </source>
</evidence>
<dbReference type="EMBL" id="NBNE01017433">
    <property type="protein sequence ID" value="OWY92735.1"/>
    <property type="molecule type" value="Genomic_DNA"/>
</dbReference>
<name>A0A225UIA1_9STRA</name>
<dbReference type="Proteomes" id="UP000198211">
    <property type="component" value="Unassembled WGS sequence"/>
</dbReference>
<organism evidence="1 2">
    <name type="scientific">Phytophthora megakarya</name>
    <dbReference type="NCBI Taxonomy" id="4795"/>
    <lineage>
        <taxon>Eukaryota</taxon>
        <taxon>Sar</taxon>
        <taxon>Stramenopiles</taxon>
        <taxon>Oomycota</taxon>
        <taxon>Peronosporomycetes</taxon>
        <taxon>Peronosporales</taxon>
        <taxon>Peronosporaceae</taxon>
        <taxon>Phytophthora</taxon>
    </lineage>
</organism>
<keyword evidence="2" id="KW-1185">Reference proteome</keyword>
<evidence type="ECO:0000313" key="1">
    <source>
        <dbReference type="EMBL" id="OWY92735.1"/>
    </source>
</evidence>
<dbReference type="AlphaFoldDB" id="A0A225UIA1"/>
<protein>
    <recommendedName>
        <fullName evidence="3">Avirulence (Avh) protein</fullName>
    </recommendedName>
</protein>